<gene>
    <name evidence="1" type="ORF">HPB52_018144</name>
</gene>
<reference evidence="1" key="2">
    <citation type="submission" date="2021-09" db="EMBL/GenBank/DDBJ databases">
        <authorList>
            <person name="Jia N."/>
            <person name="Wang J."/>
            <person name="Shi W."/>
            <person name="Du L."/>
            <person name="Sun Y."/>
            <person name="Zhan W."/>
            <person name="Jiang J."/>
            <person name="Wang Q."/>
            <person name="Zhang B."/>
            <person name="Ji P."/>
            <person name="Sakyi L.B."/>
            <person name="Cui X."/>
            <person name="Yuan T."/>
            <person name="Jiang B."/>
            <person name="Yang W."/>
            <person name="Lam T.T.-Y."/>
            <person name="Chang Q."/>
            <person name="Ding S."/>
            <person name="Wang X."/>
            <person name="Zhu J."/>
            <person name="Ruan X."/>
            <person name="Zhao L."/>
            <person name="Wei J."/>
            <person name="Que T."/>
            <person name="Du C."/>
            <person name="Cheng J."/>
            <person name="Dai P."/>
            <person name="Han X."/>
            <person name="Huang E."/>
            <person name="Gao Y."/>
            <person name="Liu J."/>
            <person name="Shao H."/>
            <person name="Ye R."/>
            <person name="Li L."/>
            <person name="Wei W."/>
            <person name="Wang X."/>
            <person name="Wang C."/>
            <person name="Huo Q."/>
            <person name="Li W."/>
            <person name="Guo W."/>
            <person name="Chen H."/>
            <person name="Chen S."/>
            <person name="Zhou L."/>
            <person name="Zhou L."/>
            <person name="Ni X."/>
            <person name="Tian J."/>
            <person name="Zhou Y."/>
            <person name="Sheng Y."/>
            <person name="Liu T."/>
            <person name="Pan Y."/>
            <person name="Xia L."/>
            <person name="Li J."/>
            <person name="Zhao F."/>
            <person name="Cao W."/>
        </authorList>
    </citation>
    <scope>NUCLEOTIDE SEQUENCE</scope>
    <source>
        <strain evidence="1">Rsan-2018</strain>
        <tissue evidence="1">Larvae</tissue>
    </source>
</reference>
<evidence type="ECO:0000313" key="2">
    <source>
        <dbReference type="Proteomes" id="UP000821837"/>
    </source>
</evidence>
<keyword evidence="2" id="KW-1185">Reference proteome</keyword>
<accession>A0A9D4SYU7</accession>
<evidence type="ECO:0008006" key="3">
    <source>
        <dbReference type="Google" id="ProtNLM"/>
    </source>
</evidence>
<evidence type="ECO:0000313" key="1">
    <source>
        <dbReference type="EMBL" id="KAH7957365.1"/>
    </source>
</evidence>
<comment type="caution">
    <text evidence="1">The sequence shown here is derived from an EMBL/GenBank/DDBJ whole genome shotgun (WGS) entry which is preliminary data.</text>
</comment>
<dbReference type="EMBL" id="JABSTV010001250">
    <property type="protein sequence ID" value="KAH7957365.1"/>
    <property type="molecule type" value="Genomic_DNA"/>
</dbReference>
<reference evidence="1" key="1">
    <citation type="journal article" date="2020" name="Cell">
        <title>Large-Scale Comparative Analyses of Tick Genomes Elucidate Their Genetic Diversity and Vector Capacities.</title>
        <authorList>
            <consortium name="Tick Genome and Microbiome Consortium (TIGMIC)"/>
            <person name="Jia N."/>
            <person name="Wang J."/>
            <person name="Shi W."/>
            <person name="Du L."/>
            <person name="Sun Y."/>
            <person name="Zhan W."/>
            <person name="Jiang J.F."/>
            <person name="Wang Q."/>
            <person name="Zhang B."/>
            <person name="Ji P."/>
            <person name="Bell-Sakyi L."/>
            <person name="Cui X.M."/>
            <person name="Yuan T.T."/>
            <person name="Jiang B.G."/>
            <person name="Yang W.F."/>
            <person name="Lam T.T."/>
            <person name="Chang Q.C."/>
            <person name="Ding S.J."/>
            <person name="Wang X.J."/>
            <person name="Zhu J.G."/>
            <person name="Ruan X.D."/>
            <person name="Zhao L."/>
            <person name="Wei J.T."/>
            <person name="Ye R.Z."/>
            <person name="Que T.C."/>
            <person name="Du C.H."/>
            <person name="Zhou Y.H."/>
            <person name="Cheng J.X."/>
            <person name="Dai P.F."/>
            <person name="Guo W.B."/>
            <person name="Han X.H."/>
            <person name="Huang E.J."/>
            <person name="Li L.F."/>
            <person name="Wei W."/>
            <person name="Gao Y.C."/>
            <person name="Liu J.Z."/>
            <person name="Shao H.Z."/>
            <person name="Wang X."/>
            <person name="Wang C.C."/>
            <person name="Yang T.C."/>
            <person name="Huo Q.B."/>
            <person name="Li W."/>
            <person name="Chen H.Y."/>
            <person name="Chen S.E."/>
            <person name="Zhou L.G."/>
            <person name="Ni X.B."/>
            <person name="Tian J.H."/>
            <person name="Sheng Y."/>
            <person name="Liu T."/>
            <person name="Pan Y.S."/>
            <person name="Xia L.Y."/>
            <person name="Li J."/>
            <person name="Zhao F."/>
            <person name="Cao W.C."/>
        </authorList>
    </citation>
    <scope>NUCLEOTIDE SEQUENCE</scope>
    <source>
        <strain evidence="1">Rsan-2018</strain>
    </source>
</reference>
<sequence>MVSATTSQHRTFPSGFGTKYNAIPSGTEHILVALDLKSAFDAIGYNLILQELSSSNCGERIDRHIRSFLTDRTAAISLGAIISSAFHMLKIESIPDLGYALYADDTTLSATRGSLGHKEATLQEAADSVSFCGELRKTEIEQADTLIRTTYKAALGLPNATSTDRLLAFEEPTPHLRGA</sequence>
<dbReference type="AlphaFoldDB" id="A0A9D4SYU7"/>
<protein>
    <recommendedName>
        <fullName evidence="3">Reverse transcriptase domain-containing protein</fullName>
    </recommendedName>
</protein>
<organism evidence="1 2">
    <name type="scientific">Rhipicephalus sanguineus</name>
    <name type="common">Brown dog tick</name>
    <name type="synonym">Ixodes sanguineus</name>
    <dbReference type="NCBI Taxonomy" id="34632"/>
    <lineage>
        <taxon>Eukaryota</taxon>
        <taxon>Metazoa</taxon>
        <taxon>Ecdysozoa</taxon>
        <taxon>Arthropoda</taxon>
        <taxon>Chelicerata</taxon>
        <taxon>Arachnida</taxon>
        <taxon>Acari</taxon>
        <taxon>Parasitiformes</taxon>
        <taxon>Ixodida</taxon>
        <taxon>Ixodoidea</taxon>
        <taxon>Ixodidae</taxon>
        <taxon>Rhipicephalinae</taxon>
        <taxon>Rhipicephalus</taxon>
        <taxon>Rhipicephalus</taxon>
    </lineage>
</organism>
<dbReference type="VEuPathDB" id="VectorBase:RSAN_045202"/>
<name>A0A9D4SYU7_RHISA</name>
<dbReference type="Proteomes" id="UP000821837">
    <property type="component" value="Unassembled WGS sequence"/>
</dbReference>
<proteinExistence type="predicted"/>